<gene>
    <name evidence="1" type="ORF">BG011_006804</name>
</gene>
<keyword evidence="2" id="KW-1185">Reference proteome</keyword>
<sequence length="133" mass="14491">MTFYSSAAALTTGQDRFDRLSSGVLFDGINASDPNTDGTSVFKDFCNHANAVASMLLYHAKDAGFDPSTNGVSTPSEAYFGFLQNVADFSALYSLSSNDLEQFLEQVAQKFRMDSETKADRTKVAFRALVPTM</sequence>
<organism evidence="1 2">
    <name type="scientific">Mortierella polycephala</name>
    <dbReference type="NCBI Taxonomy" id="41804"/>
    <lineage>
        <taxon>Eukaryota</taxon>
        <taxon>Fungi</taxon>
        <taxon>Fungi incertae sedis</taxon>
        <taxon>Mucoromycota</taxon>
        <taxon>Mortierellomycotina</taxon>
        <taxon>Mortierellomycetes</taxon>
        <taxon>Mortierellales</taxon>
        <taxon>Mortierellaceae</taxon>
        <taxon>Mortierella</taxon>
    </lineage>
</organism>
<accession>A0A9P6U8Q8</accession>
<comment type="caution">
    <text evidence="1">The sequence shown here is derived from an EMBL/GenBank/DDBJ whole genome shotgun (WGS) entry which is preliminary data.</text>
</comment>
<dbReference type="EMBL" id="JAAAJA010000050">
    <property type="protein sequence ID" value="KAG0264445.1"/>
    <property type="molecule type" value="Genomic_DNA"/>
</dbReference>
<name>A0A9P6U8Q8_9FUNG</name>
<dbReference type="AlphaFoldDB" id="A0A9P6U8Q8"/>
<dbReference type="Proteomes" id="UP000726737">
    <property type="component" value="Unassembled WGS sequence"/>
</dbReference>
<protein>
    <submittedName>
        <fullName evidence="1">Uncharacterized protein</fullName>
    </submittedName>
</protein>
<reference evidence="1" key="1">
    <citation type="journal article" date="2020" name="Fungal Divers.">
        <title>Resolving the Mortierellaceae phylogeny through synthesis of multi-gene phylogenetics and phylogenomics.</title>
        <authorList>
            <person name="Vandepol N."/>
            <person name="Liber J."/>
            <person name="Desiro A."/>
            <person name="Na H."/>
            <person name="Kennedy M."/>
            <person name="Barry K."/>
            <person name="Grigoriev I.V."/>
            <person name="Miller A.N."/>
            <person name="O'Donnell K."/>
            <person name="Stajich J.E."/>
            <person name="Bonito G."/>
        </authorList>
    </citation>
    <scope>NUCLEOTIDE SEQUENCE</scope>
    <source>
        <strain evidence="1">KOD948</strain>
    </source>
</reference>
<dbReference type="OrthoDB" id="2441166at2759"/>
<evidence type="ECO:0000313" key="1">
    <source>
        <dbReference type="EMBL" id="KAG0264445.1"/>
    </source>
</evidence>
<proteinExistence type="predicted"/>
<evidence type="ECO:0000313" key="2">
    <source>
        <dbReference type="Proteomes" id="UP000726737"/>
    </source>
</evidence>